<dbReference type="Proteomes" id="UP001519924">
    <property type="component" value="Unassembled WGS sequence"/>
</dbReference>
<accession>A0ABS7F6X3</accession>
<dbReference type="InterPro" id="IPR006311">
    <property type="entry name" value="TAT_signal"/>
</dbReference>
<keyword evidence="1" id="KW-1133">Transmembrane helix</keyword>
<dbReference type="RefSeq" id="WP_220119074.1">
    <property type="nucleotide sequence ID" value="NZ_JAHZUY010000086.1"/>
</dbReference>
<feature type="transmembrane region" description="Helical" evidence="1">
    <location>
        <begin position="20"/>
        <end position="43"/>
    </location>
</feature>
<reference evidence="2 3" key="1">
    <citation type="submission" date="2021-08" db="EMBL/GenBank/DDBJ databases">
        <title>Caldovatus sediminis gen. nov., sp. nov., a moderately thermophilic bacterium isolated from a hot spring.</title>
        <authorList>
            <person name="Hu C.-J."/>
            <person name="Li W.-J."/>
            <person name="Xian W.-D."/>
        </authorList>
    </citation>
    <scope>NUCLEOTIDE SEQUENCE [LARGE SCALE GENOMIC DNA]</scope>
    <source>
        <strain evidence="2 3">SYSU G05006</strain>
    </source>
</reference>
<evidence type="ECO:0000313" key="3">
    <source>
        <dbReference type="Proteomes" id="UP001519924"/>
    </source>
</evidence>
<keyword evidence="3" id="KW-1185">Reference proteome</keyword>
<gene>
    <name evidence="2" type="ORF">K1J50_17645</name>
</gene>
<proteinExistence type="predicted"/>
<feature type="transmembrane region" description="Helical" evidence="1">
    <location>
        <begin position="158"/>
        <end position="177"/>
    </location>
</feature>
<protein>
    <submittedName>
        <fullName evidence="2">Uncharacterized protein</fullName>
    </submittedName>
</protein>
<evidence type="ECO:0000256" key="1">
    <source>
        <dbReference type="SAM" id="Phobius"/>
    </source>
</evidence>
<keyword evidence="1" id="KW-0812">Transmembrane</keyword>
<dbReference type="EMBL" id="JAHZUY010000086">
    <property type="protein sequence ID" value="MBW8271304.1"/>
    <property type="molecule type" value="Genomic_DNA"/>
</dbReference>
<feature type="transmembrane region" description="Helical" evidence="1">
    <location>
        <begin position="55"/>
        <end position="75"/>
    </location>
</feature>
<organism evidence="2 3">
    <name type="scientific">Caldovatus aquaticus</name>
    <dbReference type="NCBI Taxonomy" id="2865671"/>
    <lineage>
        <taxon>Bacteria</taxon>
        <taxon>Pseudomonadati</taxon>
        <taxon>Pseudomonadota</taxon>
        <taxon>Alphaproteobacteria</taxon>
        <taxon>Acetobacterales</taxon>
        <taxon>Roseomonadaceae</taxon>
        <taxon>Caldovatus</taxon>
    </lineage>
</organism>
<evidence type="ECO:0000313" key="2">
    <source>
        <dbReference type="EMBL" id="MBW8271304.1"/>
    </source>
</evidence>
<dbReference type="PROSITE" id="PS51318">
    <property type="entry name" value="TAT"/>
    <property type="match status" value="1"/>
</dbReference>
<feature type="transmembrane region" description="Helical" evidence="1">
    <location>
        <begin position="131"/>
        <end position="152"/>
    </location>
</feature>
<comment type="caution">
    <text evidence="2">The sequence shown here is derived from an EMBL/GenBank/DDBJ whole genome shotgun (WGS) entry which is preliminary data.</text>
</comment>
<name>A0ABS7F6X3_9PROT</name>
<sequence length="221" mass="22001">MPLAPPAPALTGLLGAGFVLARALGADGIAAADLVLLAALAALPGPGRERGTRRALLGGLAALAAAGAALLPPAARARALDALPCAANLVLALHFAATLRPGREPLIARYTRLDRGAVPPECEGYARGLTAFWAGLLLLLALVHALALAGALALPGGVLLAANLAAVATAFLAEHLIRTLRFPHLGTASPLRTCRAMLRAGGQGAAAAAPAPAPDRRCHAG</sequence>
<keyword evidence="1" id="KW-0472">Membrane</keyword>